<sequence length="227" mass="26651">MFIIKYTNRFQQKVEDEKEAISDDLGQIAQKIANRVTKNKIDISSFSPIFQELIRIQCNQAMKGIRYHPIFLQWVISVYSQGGKTAYESIKSVIYINENQQQSGWQNKTAYQILQKMTVENISIYGRTGFLSHDSFKIQKGLLWSQCDNRYIGYLDFEDEKKELQSFMMKCEKELQEELQVENLPNSIYSDCEQGIATQVHQIIWHHRSKSRLSVAYRVPDICRICI</sequence>
<proteinExistence type="predicted"/>
<accession>U9U286</accession>
<evidence type="ECO:0000313" key="1">
    <source>
        <dbReference type="EMBL" id="ESA14470.1"/>
    </source>
</evidence>
<dbReference type="HOGENOM" id="CLU_1220242_0_0_1"/>
<reference evidence="1" key="1">
    <citation type="submission" date="2013-07" db="EMBL/GenBank/DDBJ databases">
        <title>The genome of an arbuscular mycorrhizal fungus provides insights into the evolution of the oldest plant symbiosis.</title>
        <authorList>
            <consortium name="DOE Joint Genome Institute"/>
            <person name="Tisserant E."/>
            <person name="Malbreil M."/>
            <person name="Kuo A."/>
            <person name="Kohler A."/>
            <person name="Symeonidi A."/>
            <person name="Balestrini R."/>
            <person name="Charron P."/>
            <person name="Duensing N."/>
            <person name="Frei-dit-Frey N."/>
            <person name="Gianinazzi-Pearson V."/>
            <person name="Gilbert B."/>
            <person name="Handa Y."/>
            <person name="Hijri M."/>
            <person name="Kaul R."/>
            <person name="Kawaguchi M."/>
            <person name="Krajinski F."/>
            <person name="Lammers P."/>
            <person name="Lapierre D."/>
            <person name="Masclaux F.G."/>
            <person name="Murat C."/>
            <person name="Morin E."/>
            <person name="Ndikumana S."/>
            <person name="Pagni M."/>
            <person name="Petitpierre D."/>
            <person name="Requena N."/>
            <person name="Rosikiewicz P."/>
            <person name="Riley R."/>
            <person name="Saito K."/>
            <person name="San Clemente H."/>
            <person name="Shapiro H."/>
            <person name="van Tuinen D."/>
            <person name="Becard G."/>
            <person name="Bonfante P."/>
            <person name="Paszkowski U."/>
            <person name="Shachar-Hill Y."/>
            <person name="Young J.P."/>
            <person name="Sanders I.R."/>
            <person name="Henrissat B."/>
            <person name="Rensing S.A."/>
            <person name="Grigoriev I.V."/>
            <person name="Corradi N."/>
            <person name="Roux C."/>
            <person name="Martin F."/>
        </authorList>
    </citation>
    <scope>NUCLEOTIDE SEQUENCE</scope>
    <source>
        <strain evidence="1">DAOM 197198</strain>
    </source>
</reference>
<dbReference type="EMBL" id="KI282874">
    <property type="protein sequence ID" value="ESA14470.1"/>
    <property type="molecule type" value="Genomic_DNA"/>
</dbReference>
<name>U9U286_RHIID</name>
<organism evidence="1">
    <name type="scientific">Rhizophagus irregularis (strain DAOM 181602 / DAOM 197198 / MUCL 43194)</name>
    <name type="common">Arbuscular mycorrhizal fungus</name>
    <name type="synonym">Glomus intraradices</name>
    <dbReference type="NCBI Taxonomy" id="747089"/>
    <lineage>
        <taxon>Eukaryota</taxon>
        <taxon>Fungi</taxon>
        <taxon>Fungi incertae sedis</taxon>
        <taxon>Mucoromycota</taxon>
        <taxon>Glomeromycotina</taxon>
        <taxon>Glomeromycetes</taxon>
        <taxon>Glomerales</taxon>
        <taxon>Glomeraceae</taxon>
        <taxon>Rhizophagus</taxon>
    </lineage>
</organism>
<gene>
    <name evidence="1" type="ORF">GLOINDRAFT_24920</name>
</gene>
<protein>
    <submittedName>
        <fullName evidence="1">Uncharacterized protein</fullName>
    </submittedName>
</protein>
<dbReference type="AlphaFoldDB" id="U9U286"/>